<gene>
    <name evidence="2" type="ORF">NA56DRAFT_570691</name>
</gene>
<dbReference type="EMBL" id="KZ613478">
    <property type="protein sequence ID" value="PMD22407.1"/>
    <property type="molecule type" value="Genomic_DNA"/>
</dbReference>
<name>A0A2J6Q7Z5_9HELO</name>
<dbReference type="Pfam" id="PF06985">
    <property type="entry name" value="HET"/>
    <property type="match status" value="1"/>
</dbReference>
<proteinExistence type="predicted"/>
<evidence type="ECO:0000313" key="2">
    <source>
        <dbReference type="EMBL" id="PMD22407.1"/>
    </source>
</evidence>
<dbReference type="AlphaFoldDB" id="A0A2J6Q7Z5"/>
<protein>
    <recommendedName>
        <fullName evidence="1">Heterokaryon incompatibility domain-containing protein</fullName>
    </recommendedName>
</protein>
<evidence type="ECO:0000259" key="1">
    <source>
        <dbReference type="Pfam" id="PF06985"/>
    </source>
</evidence>
<feature type="domain" description="Heterokaryon incompatibility" evidence="1">
    <location>
        <begin position="2"/>
        <end position="62"/>
    </location>
</feature>
<keyword evidence="3" id="KW-1185">Reference proteome</keyword>
<accession>A0A2J6Q7Z5</accession>
<sequence>MPHTFRDAITVARKLGIRFLWIDALCIVQPSYGDNTEWLEEGSRMGIIYENAICTIAATNPSIPITLPTSSLSFNECVTESALNRRGWVVQERALSKRVLHFTERGLFWECGTI</sequence>
<organism evidence="2 3">
    <name type="scientific">Hyaloscypha hepaticicola</name>
    <dbReference type="NCBI Taxonomy" id="2082293"/>
    <lineage>
        <taxon>Eukaryota</taxon>
        <taxon>Fungi</taxon>
        <taxon>Dikarya</taxon>
        <taxon>Ascomycota</taxon>
        <taxon>Pezizomycotina</taxon>
        <taxon>Leotiomycetes</taxon>
        <taxon>Helotiales</taxon>
        <taxon>Hyaloscyphaceae</taxon>
        <taxon>Hyaloscypha</taxon>
    </lineage>
</organism>
<dbReference type="OrthoDB" id="3451222at2759"/>
<dbReference type="STRING" id="1745343.A0A2J6Q7Z5"/>
<dbReference type="PANTHER" id="PTHR33112">
    <property type="entry name" value="DOMAIN PROTEIN, PUTATIVE-RELATED"/>
    <property type="match status" value="1"/>
</dbReference>
<feature type="non-terminal residue" evidence="2">
    <location>
        <position position="114"/>
    </location>
</feature>
<dbReference type="InterPro" id="IPR010730">
    <property type="entry name" value="HET"/>
</dbReference>
<dbReference type="PANTHER" id="PTHR33112:SF10">
    <property type="entry name" value="TOL"/>
    <property type="match status" value="1"/>
</dbReference>
<reference evidence="2 3" key="1">
    <citation type="submission" date="2016-05" db="EMBL/GenBank/DDBJ databases">
        <title>A degradative enzymes factory behind the ericoid mycorrhizal symbiosis.</title>
        <authorList>
            <consortium name="DOE Joint Genome Institute"/>
            <person name="Martino E."/>
            <person name="Morin E."/>
            <person name="Grelet G."/>
            <person name="Kuo A."/>
            <person name="Kohler A."/>
            <person name="Daghino S."/>
            <person name="Barry K."/>
            <person name="Choi C."/>
            <person name="Cichocki N."/>
            <person name="Clum A."/>
            <person name="Copeland A."/>
            <person name="Hainaut M."/>
            <person name="Haridas S."/>
            <person name="Labutti K."/>
            <person name="Lindquist E."/>
            <person name="Lipzen A."/>
            <person name="Khouja H.-R."/>
            <person name="Murat C."/>
            <person name="Ohm R."/>
            <person name="Olson A."/>
            <person name="Spatafora J."/>
            <person name="Veneault-Fourrey C."/>
            <person name="Henrissat B."/>
            <person name="Grigoriev I."/>
            <person name="Martin F."/>
            <person name="Perotto S."/>
        </authorList>
    </citation>
    <scope>NUCLEOTIDE SEQUENCE [LARGE SCALE GENOMIC DNA]</scope>
    <source>
        <strain evidence="2 3">UAMH 7357</strain>
    </source>
</reference>
<dbReference type="Proteomes" id="UP000235672">
    <property type="component" value="Unassembled WGS sequence"/>
</dbReference>
<evidence type="ECO:0000313" key="3">
    <source>
        <dbReference type="Proteomes" id="UP000235672"/>
    </source>
</evidence>